<dbReference type="SMART" id="SM00586">
    <property type="entry name" value="ZnF_DBF"/>
    <property type="match status" value="1"/>
</dbReference>
<dbReference type="PANTHER" id="PTHR15375:SF26">
    <property type="entry name" value="PROTEIN CHIFFON"/>
    <property type="match status" value="1"/>
</dbReference>
<feature type="compositionally biased region" description="Low complexity" evidence="5">
    <location>
        <begin position="635"/>
        <end position="652"/>
    </location>
</feature>
<feature type="domain" description="DBF4-type" evidence="6">
    <location>
        <begin position="583"/>
        <end position="632"/>
    </location>
</feature>
<feature type="region of interest" description="Disordered" evidence="5">
    <location>
        <begin position="136"/>
        <end position="173"/>
    </location>
</feature>
<feature type="compositionally biased region" description="Low complexity" evidence="5">
    <location>
        <begin position="539"/>
        <end position="555"/>
    </location>
</feature>
<feature type="region of interest" description="Disordered" evidence="5">
    <location>
        <begin position="633"/>
        <end position="659"/>
    </location>
</feature>
<evidence type="ECO:0000259" key="6">
    <source>
        <dbReference type="PROSITE" id="PS51265"/>
    </source>
</evidence>
<dbReference type="GO" id="GO:0043539">
    <property type="term" value="F:protein serine/threonine kinase activator activity"/>
    <property type="evidence" value="ECO:0007669"/>
    <property type="project" value="TreeGrafter"/>
</dbReference>
<dbReference type="PANTHER" id="PTHR15375">
    <property type="entry name" value="ACTIVATOR OF S-PHASE KINASE-RELATED"/>
    <property type="match status" value="1"/>
</dbReference>
<keyword evidence="3" id="KW-0862">Zinc</keyword>
<dbReference type="OrthoDB" id="21380at2759"/>
<dbReference type="GO" id="GO:0008270">
    <property type="term" value="F:zinc ion binding"/>
    <property type="evidence" value="ECO:0007669"/>
    <property type="project" value="UniProtKB-KW"/>
</dbReference>
<dbReference type="AlphaFoldDB" id="A0A1E3PG92"/>
<evidence type="ECO:0000313" key="8">
    <source>
        <dbReference type="Proteomes" id="UP000095009"/>
    </source>
</evidence>
<dbReference type="EMBL" id="KV454412">
    <property type="protein sequence ID" value="ODQ64421.1"/>
    <property type="molecule type" value="Genomic_DNA"/>
</dbReference>
<dbReference type="InterPro" id="IPR013939">
    <property type="entry name" value="Regulatory_Dfp1/Him1"/>
</dbReference>
<evidence type="ECO:0000256" key="3">
    <source>
        <dbReference type="ARBA" id="ARBA00022833"/>
    </source>
</evidence>
<dbReference type="InterPro" id="IPR038545">
    <property type="entry name" value="Znf_DBF_sf"/>
</dbReference>
<dbReference type="PROSITE" id="PS51265">
    <property type="entry name" value="ZF_DBF4"/>
    <property type="match status" value="1"/>
</dbReference>
<evidence type="ECO:0000313" key="7">
    <source>
        <dbReference type="EMBL" id="ODQ64421.1"/>
    </source>
</evidence>
<evidence type="ECO:0000256" key="1">
    <source>
        <dbReference type="ARBA" id="ARBA00022723"/>
    </source>
</evidence>
<dbReference type="InterPro" id="IPR006572">
    <property type="entry name" value="Znf_DBF"/>
</dbReference>
<dbReference type="GO" id="GO:0010571">
    <property type="term" value="P:positive regulation of nuclear cell cycle DNA replication"/>
    <property type="evidence" value="ECO:0007669"/>
    <property type="project" value="TreeGrafter"/>
</dbReference>
<keyword evidence="8" id="KW-1185">Reference proteome</keyword>
<accession>A0A1E3PG92</accession>
<feature type="compositionally biased region" description="Low complexity" evidence="5">
    <location>
        <begin position="428"/>
        <end position="448"/>
    </location>
</feature>
<keyword evidence="1" id="KW-0479">Metal-binding</keyword>
<dbReference type="STRING" id="857566.A0A1E3PG92"/>
<gene>
    <name evidence="7" type="ORF">NADFUDRAFT_47608</name>
</gene>
<protein>
    <recommendedName>
        <fullName evidence="6">DBF4-type domain-containing protein</fullName>
    </recommendedName>
</protein>
<dbReference type="Pfam" id="PF22437">
    <property type="entry name" value="DBF4_BRCT"/>
    <property type="match status" value="1"/>
</dbReference>
<dbReference type="Gene3D" id="3.40.50.10190">
    <property type="entry name" value="BRCT domain"/>
    <property type="match status" value="1"/>
</dbReference>
<name>A0A1E3PG92_9ASCO</name>
<evidence type="ECO:0000256" key="2">
    <source>
        <dbReference type="ARBA" id="ARBA00022771"/>
    </source>
</evidence>
<feature type="region of interest" description="Disordered" evidence="5">
    <location>
        <begin position="428"/>
        <end position="450"/>
    </location>
</feature>
<dbReference type="InterPro" id="IPR055116">
    <property type="entry name" value="DBF4_BRCT"/>
</dbReference>
<dbReference type="Gene3D" id="6.10.250.3410">
    <property type="entry name" value="DBF zinc finger"/>
    <property type="match status" value="1"/>
</dbReference>
<reference evidence="7 8" key="1">
    <citation type="journal article" date="2016" name="Proc. Natl. Acad. Sci. U.S.A.">
        <title>Comparative genomics of biotechnologically important yeasts.</title>
        <authorList>
            <person name="Riley R."/>
            <person name="Haridas S."/>
            <person name="Wolfe K.H."/>
            <person name="Lopes M.R."/>
            <person name="Hittinger C.T."/>
            <person name="Goeker M."/>
            <person name="Salamov A.A."/>
            <person name="Wisecaver J.H."/>
            <person name="Long T.M."/>
            <person name="Calvey C.H."/>
            <person name="Aerts A.L."/>
            <person name="Barry K.W."/>
            <person name="Choi C."/>
            <person name="Clum A."/>
            <person name="Coughlan A.Y."/>
            <person name="Deshpande S."/>
            <person name="Douglass A.P."/>
            <person name="Hanson S.J."/>
            <person name="Klenk H.-P."/>
            <person name="LaButti K.M."/>
            <person name="Lapidus A."/>
            <person name="Lindquist E.A."/>
            <person name="Lipzen A.M."/>
            <person name="Meier-Kolthoff J.P."/>
            <person name="Ohm R.A."/>
            <person name="Otillar R.P."/>
            <person name="Pangilinan J.L."/>
            <person name="Peng Y."/>
            <person name="Rokas A."/>
            <person name="Rosa C.A."/>
            <person name="Scheuner C."/>
            <person name="Sibirny A.A."/>
            <person name="Slot J.C."/>
            <person name="Stielow J.B."/>
            <person name="Sun H."/>
            <person name="Kurtzman C.P."/>
            <person name="Blackwell M."/>
            <person name="Grigoriev I.V."/>
            <person name="Jeffries T.W."/>
        </authorList>
    </citation>
    <scope>NUCLEOTIDE SEQUENCE [LARGE SCALE GENOMIC DNA]</scope>
    <source>
        <strain evidence="7 8">DSM 6958</strain>
    </source>
</reference>
<feature type="region of interest" description="Disordered" evidence="5">
    <location>
        <begin position="539"/>
        <end position="575"/>
    </location>
</feature>
<keyword evidence="2 4" id="KW-0863">Zinc-finger</keyword>
<evidence type="ECO:0000256" key="5">
    <source>
        <dbReference type="SAM" id="MobiDB-lite"/>
    </source>
</evidence>
<sequence length="659" mass="75572">MSNNQTLYNGNFIRNQVRVPLKESNINVKSPSIKRQRADDQRGSTNATAYMSNKEIYDPKLARKQLFAASKLNSREMVDLEQSAVIQKGDSLQNEHQLQFHQQRQQHQLQNLELQQQQQLQQLQLQQQQQLQFQARRREKERHREVEKIKEAEREREHEREIESKATATATAENHELREWQRQWKRIMTTSIFYFDGVDTKIKERAKSHLSLFDAKAAEFFDGQTVTHLVTRRSINEIEKLPSVDILYRAKELGIKIWTIEKLWRFLSNLLDQPANVLARSNAVTDNLSNLLKEEKLHGPTDRDPKAKRDDHVYFKGPYLLIWDYAHYYRPVMVKEYTKVNEPSQGSWPQFRVTSAGRCPFVYDPNPDRRYVESTRKVKCEQVQQITEKTVKHKLQAVDAVVISETATDDSVADKETALSTQTTNISTTNNYHNNNDNSHSGVSSVSSTLGRCSAHHNHLHIMNPNGGTRFHEIVASGVNPSTLVSAIQSYAQSGDYHGGAANGLGAVTAQVPSKEVNNLKKKLLEKQRPHVINTVSMNTPTNNSANSANNHNPTTGGGQGTVESERRRRSATVVKKETMPVKELKPGYCENCKDRFDDFEEHIKSRRHRKFAMDNRHFSDLDRLLRKVVRVPRSQMSDSSDGSSDSPKSQSFKAEWAH</sequence>
<organism evidence="7 8">
    <name type="scientific">Nadsonia fulvescens var. elongata DSM 6958</name>
    <dbReference type="NCBI Taxonomy" id="857566"/>
    <lineage>
        <taxon>Eukaryota</taxon>
        <taxon>Fungi</taxon>
        <taxon>Dikarya</taxon>
        <taxon>Ascomycota</taxon>
        <taxon>Saccharomycotina</taxon>
        <taxon>Dipodascomycetes</taxon>
        <taxon>Dipodascales</taxon>
        <taxon>Dipodascales incertae sedis</taxon>
        <taxon>Nadsonia</taxon>
    </lineage>
</organism>
<dbReference type="Proteomes" id="UP000095009">
    <property type="component" value="Unassembled WGS sequence"/>
</dbReference>
<dbReference type="Pfam" id="PF07535">
    <property type="entry name" value="zf-DBF"/>
    <property type="match status" value="1"/>
</dbReference>
<dbReference type="InterPro" id="IPR051590">
    <property type="entry name" value="Replication_Regulatory_Kinase"/>
</dbReference>
<dbReference type="GO" id="GO:1901987">
    <property type="term" value="P:regulation of cell cycle phase transition"/>
    <property type="evidence" value="ECO:0007669"/>
    <property type="project" value="TreeGrafter"/>
</dbReference>
<evidence type="ECO:0000256" key="4">
    <source>
        <dbReference type="PROSITE-ProRule" id="PRU00600"/>
    </source>
</evidence>
<dbReference type="InterPro" id="IPR036420">
    <property type="entry name" value="BRCT_dom_sf"/>
</dbReference>
<dbReference type="FunFam" id="6.10.250.3410:FF:000001">
    <property type="entry name" value="Protein DBF4 homolog A"/>
    <property type="match status" value="1"/>
</dbReference>
<dbReference type="Pfam" id="PF08630">
    <property type="entry name" value="Dfp1_Him1_M"/>
    <property type="match status" value="1"/>
</dbReference>
<feature type="compositionally biased region" description="Basic and acidic residues" evidence="5">
    <location>
        <begin position="136"/>
        <end position="164"/>
    </location>
</feature>
<dbReference type="GO" id="GO:0003676">
    <property type="term" value="F:nucleic acid binding"/>
    <property type="evidence" value="ECO:0007669"/>
    <property type="project" value="InterPro"/>
</dbReference>
<proteinExistence type="predicted"/>
<dbReference type="GO" id="GO:0031431">
    <property type="term" value="C:Dbf4-dependent protein kinase complex"/>
    <property type="evidence" value="ECO:0007669"/>
    <property type="project" value="TreeGrafter"/>
</dbReference>